<sequence>MRCKGAGLTWFLEWIVNTPGPLIADVLPNNTVALFELNKTSQLHMNRNEFLRGSAGIIGGLSIPGIWGATIRAAETPSAKTIALDDSYLIKGLNALARAHRMSAMAGHLGASLLAGYFIGRQRTDLAPEVYKGIEGDLDRVIAGESVFGSKMKKNSKIMDSELFEDFPKEPPKDSLIDGIAEALEKNIRTPRESGHNVIFASIAIHALKECPDFATPSIIDGIRKLVGLFDNSHPGSGYYGKAKGRITGNKVTLPEVDDGAPPYKDVKGMVEAVLDEIVNQDSKVHRQGYGGLVHINNHAAAITNLAEYGYPELVPAAIASHYQHLRLWRNLPNVADEFGPQPFSEFSPYTSAYWISGKAPYDRALLTHRVKTMFGFDELTEASDDDRMKKRAYDKLRYMM</sequence>
<dbReference type="RefSeq" id="WP_197452189.1">
    <property type="nucleotide sequence ID" value="NZ_CP036348.1"/>
</dbReference>
<keyword evidence="2" id="KW-1185">Reference proteome</keyword>
<organism evidence="1 2">
    <name type="scientific">Rosistilla carotiformis</name>
    <dbReference type="NCBI Taxonomy" id="2528017"/>
    <lineage>
        <taxon>Bacteria</taxon>
        <taxon>Pseudomonadati</taxon>
        <taxon>Planctomycetota</taxon>
        <taxon>Planctomycetia</taxon>
        <taxon>Pirellulales</taxon>
        <taxon>Pirellulaceae</taxon>
        <taxon>Rosistilla</taxon>
    </lineage>
</organism>
<gene>
    <name evidence="1" type="ORF">Poly24_54940</name>
</gene>
<accession>A0A518K1R9</accession>
<name>A0A518K1R9_9BACT</name>
<dbReference type="KEGG" id="rcf:Poly24_54940"/>
<evidence type="ECO:0000313" key="2">
    <source>
        <dbReference type="Proteomes" id="UP000315082"/>
    </source>
</evidence>
<dbReference type="EMBL" id="CP036348">
    <property type="protein sequence ID" value="QDV71754.1"/>
    <property type="molecule type" value="Genomic_DNA"/>
</dbReference>
<reference evidence="1 2" key="1">
    <citation type="submission" date="2019-02" db="EMBL/GenBank/DDBJ databases">
        <title>Deep-cultivation of Planctomycetes and their phenomic and genomic characterization uncovers novel biology.</title>
        <authorList>
            <person name="Wiegand S."/>
            <person name="Jogler M."/>
            <person name="Boedeker C."/>
            <person name="Pinto D."/>
            <person name="Vollmers J."/>
            <person name="Rivas-Marin E."/>
            <person name="Kohn T."/>
            <person name="Peeters S.H."/>
            <person name="Heuer A."/>
            <person name="Rast P."/>
            <person name="Oberbeckmann S."/>
            <person name="Bunk B."/>
            <person name="Jeske O."/>
            <person name="Meyerdierks A."/>
            <person name="Storesund J.E."/>
            <person name="Kallscheuer N."/>
            <person name="Luecker S."/>
            <person name="Lage O.M."/>
            <person name="Pohl T."/>
            <person name="Merkel B.J."/>
            <person name="Hornburger P."/>
            <person name="Mueller R.-W."/>
            <person name="Bruemmer F."/>
            <person name="Labrenz M."/>
            <person name="Spormann A.M."/>
            <person name="Op den Camp H."/>
            <person name="Overmann J."/>
            <person name="Amann R."/>
            <person name="Jetten M.S.M."/>
            <person name="Mascher T."/>
            <person name="Medema M.H."/>
            <person name="Devos D.P."/>
            <person name="Kaster A.-K."/>
            <person name="Ovreas L."/>
            <person name="Rohde M."/>
            <person name="Galperin M.Y."/>
            <person name="Jogler C."/>
        </authorList>
    </citation>
    <scope>NUCLEOTIDE SEQUENCE [LARGE SCALE GENOMIC DNA]</scope>
    <source>
        <strain evidence="1 2">Poly24</strain>
    </source>
</reference>
<dbReference type="AlphaFoldDB" id="A0A518K1R9"/>
<proteinExistence type="predicted"/>
<dbReference type="Proteomes" id="UP000315082">
    <property type="component" value="Chromosome"/>
</dbReference>
<evidence type="ECO:0000313" key="1">
    <source>
        <dbReference type="EMBL" id="QDV71754.1"/>
    </source>
</evidence>
<protein>
    <submittedName>
        <fullName evidence="1">Uncharacterized protein</fullName>
    </submittedName>
</protein>